<evidence type="ECO:0000256" key="11">
    <source>
        <dbReference type="ARBA" id="ARBA00074462"/>
    </source>
</evidence>
<evidence type="ECO:0000256" key="3">
    <source>
        <dbReference type="ARBA" id="ARBA00022692"/>
    </source>
</evidence>
<dbReference type="Proteomes" id="UP000472260">
    <property type="component" value="Unassembled WGS sequence"/>
</dbReference>
<evidence type="ECO:0000256" key="2">
    <source>
        <dbReference type="ARBA" id="ARBA00022475"/>
    </source>
</evidence>
<evidence type="ECO:0000259" key="15">
    <source>
        <dbReference type="PROSITE" id="PS50268"/>
    </source>
</evidence>
<dbReference type="FunFam" id="2.60.40.60:FF:000007">
    <property type="entry name" value="Protocadherin alpha 2"/>
    <property type="match status" value="1"/>
</dbReference>
<dbReference type="InterPro" id="IPR013164">
    <property type="entry name" value="Cadherin_N"/>
</dbReference>
<dbReference type="PANTHER" id="PTHR24028:SF119">
    <property type="entry name" value="PROTOCADHERIN ALPHA-C2"/>
    <property type="match status" value="1"/>
</dbReference>
<dbReference type="CDD" id="cd11304">
    <property type="entry name" value="Cadherin_repeat"/>
    <property type="match status" value="6"/>
</dbReference>
<dbReference type="FunFam" id="2.60.40.60:FF:000006">
    <property type="entry name" value="Protocadherin alpha 2"/>
    <property type="match status" value="1"/>
</dbReference>
<feature type="domain" description="Cadherin" evidence="15">
    <location>
        <begin position="133"/>
        <end position="241"/>
    </location>
</feature>
<dbReference type="AlphaFoldDB" id="A0A671QGH0"/>
<feature type="domain" description="Cadherin" evidence="15">
    <location>
        <begin position="30"/>
        <end position="132"/>
    </location>
</feature>
<keyword evidence="10" id="KW-0325">Glycoprotein</keyword>
<accession>A0A671QGH0</accession>
<protein>
    <recommendedName>
        <fullName evidence="11">Protocadherin gamma-C3</fullName>
    </recommendedName>
</protein>
<dbReference type="SUPFAM" id="SSF49313">
    <property type="entry name" value="Cadherin-like"/>
    <property type="match status" value="6"/>
</dbReference>
<feature type="transmembrane region" description="Helical" evidence="13">
    <location>
        <begin position="689"/>
        <end position="713"/>
    </location>
</feature>
<dbReference type="FunFam" id="2.60.40.60:FF:000004">
    <property type="entry name" value="Protocadherin 1 gamma 2"/>
    <property type="match status" value="1"/>
</dbReference>
<sequence>MAVAGICDCLDKKVPLSFLLLLLFCGLALGQIRYSVPEESESGTIVGDIAQDLGLDVRKIPTRKIKVTSDSGKRYVDHKNGKLLVNERIDRETLCDTSAACVLNLEVLLEDPNEDHNVEVEILDVNDNTPQFPRDEYQLEITESALPGSRFPIEHAQDPDIGTNSVRLYRLSPNEHFALDSNKPSLNTKHIELVLKKPLDRELAPYHQLILTATDAGTPARTGTAKINVRVLDSNDNNPVFDSSVYKVKLLENSPKDNLVIKLKATDQDEGTNGEVLYSFSSYTPDRVRQIFSMDTNTGEIRVKSNVDYEDTNSYEMYIQAMDKGPAPVAAHCKVVVEVVDVNDNVPEIVLSSLSSPVREDARADTVVALISVTDRDSGPNKQVTLEIQPGLPFKIKSFRNYYTLVTSAFLDRETTAAYNVTLSATDAGNPPLSSQKTIQVDVADVNDNPPRFEQTSYTVYVMENNAPGASLCTVKAQDADVNENARITYTVLNDNNHGIPVTSYVSVKADTGVAYALRSFDYESLREFHFQVKAQDGGIPPLSRVATVYIYIMDQNDHAPEIVSPPANGTRLTETVQKNAEPGSLITKVVAYDADAGQNAWVVYLLDQASDLDLFKVHEHTGEIRTTRRVLEDNSTSFSLTVLVRDHGEPPLSSTATINVAVMEVPLKVTPDPKRIIRPHSSLLFSNVTLYLIVALSATTFVFLVTVVVLFCHRRKPRLLFDGAVAVPSAYLPPNYAEVDGAGTLRSSYNYDAYLTSGSRTSDFKFVKWNALQHMRRGDRCGKPLSFIRSEGQWSANFQGSSLMEKNATVKSTRRMGNWL</sequence>
<keyword evidence="2" id="KW-1003">Cell membrane</keyword>
<name>A0A671QGH0_9TELE</name>
<keyword evidence="4 14" id="KW-0732">Signal</keyword>
<dbReference type="FunFam" id="2.60.40.60:FF:000185">
    <property type="entry name" value="Protocadherin 2 alpha c"/>
    <property type="match status" value="1"/>
</dbReference>
<feature type="domain" description="Cadherin" evidence="15">
    <location>
        <begin position="350"/>
        <end position="453"/>
    </location>
</feature>
<keyword evidence="9 13" id="KW-0472">Membrane</keyword>
<dbReference type="Pfam" id="PF08266">
    <property type="entry name" value="Cadherin_2"/>
    <property type="match status" value="1"/>
</dbReference>
<dbReference type="FunFam" id="2.60.40.60:FF:000002">
    <property type="entry name" value="Protocadherin alpha 2"/>
    <property type="match status" value="1"/>
</dbReference>
<dbReference type="GO" id="GO:0005886">
    <property type="term" value="C:plasma membrane"/>
    <property type="evidence" value="ECO:0007669"/>
    <property type="project" value="UniProtKB-SubCell"/>
</dbReference>
<dbReference type="Pfam" id="PF16492">
    <property type="entry name" value="Cadherin_C_2"/>
    <property type="match status" value="1"/>
</dbReference>
<evidence type="ECO:0000313" key="17">
    <source>
        <dbReference type="Proteomes" id="UP000472260"/>
    </source>
</evidence>
<evidence type="ECO:0000256" key="13">
    <source>
        <dbReference type="SAM" id="Phobius"/>
    </source>
</evidence>
<dbReference type="InterPro" id="IPR032455">
    <property type="entry name" value="Cadherin_C"/>
</dbReference>
<dbReference type="SMART" id="SM00112">
    <property type="entry name" value="CA"/>
    <property type="match status" value="6"/>
</dbReference>
<dbReference type="InterPro" id="IPR015919">
    <property type="entry name" value="Cadherin-like_sf"/>
</dbReference>
<dbReference type="InterPro" id="IPR002126">
    <property type="entry name" value="Cadherin-like_dom"/>
</dbReference>
<keyword evidence="8 13" id="KW-1133">Transmembrane helix</keyword>
<keyword evidence="3 13" id="KW-0812">Transmembrane</keyword>
<evidence type="ECO:0000256" key="7">
    <source>
        <dbReference type="ARBA" id="ARBA00022889"/>
    </source>
</evidence>
<dbReference type="InterPro" id="IPR020894">
    <property type="entry name" value="Cadherin_CS"/>
</dbReference>
<dbReference type="GO" id="GO:0007156">
    <property type="term" value="P:homophilic cell adhesion via plasma membrane adhesion molecules"/>
    <property type="evidence" value="ECO:0007669"/>
    <property type="project" value="InterPro"/>
</dbReference>
<proteinExistence type="predicted"/>
<dbReference type="FunFam" id="2.60.40.60:FF:000001">
    <property type="entry name" value="Protocadherin alpha 2"/>
    <property type="match status" value="1"/>
</dbReference>
<evidence type="ECO:0000256" key="8">
    <source>
        <dbReference type="ARBA" id="ARBA00022989"/>
    </source>
</evidence>
<comment type="subcellular location">
    <subcellularLocation>
        <location evidence="1">Cell membrane</location>
        <topology evidence="1">Single-pass type I membrane protein</topology>
    </subcellularLocation>
</comment>
<dbReference type="PRINTS" id="PR00205">
    <property type="entry name" value="CADHERIN"/>
</dbReference>
<evidence type="ECO:0000256" key="6">
    <source>
        <dbReference type="ARBA" id="ARBA00022837"/>
    </source>
</evidence>
<keyword evidence="6 12" id="KW-0106">Calcium</keyword>
<dbReference type="Ensembl" id="ENSSANT00000074318.1">
    <property type="protein sequence ID" value="ENSSANP00000069903.1"/>
    <property type="gene ID" value="ENSSANG00000034877.1"/>
</dbReference>
<evidence type="ECO:0000256" key="14">
    <source>
        <dbReference type="SAM" id="SignalP"/>
    </source>
</evidence>
<evidence type="ECO:0000256" key="5">
    <source>
        <dbReference type="ARBA" id="ARBA00022737"/>
    </source>
</evidence>
<evidence type="ECO:0000256" key="12">
    <source>
        <dbReference type="PROSITE-ProRule" id="PRU00043"/>
    </source>
</evidence>
<dbReference type="GO" id="GO:0005509">
    <property type="term" value="F:calcium ion binding"/>
    <property type="evidence" value="ECO:0007669"/>
    <property type="project" value="UniProtKB-UniRule"/>
</dbReference>
<feature type="domain" description="Cadherin" evidence="15">
    <location>
        <begin position="242"/>
        <end position="349"/>
    </location>
</feature>
<dbReference type="PROSITE" id="PS00232">
    <property type="entry name" value="CADHERIN_1"/>
    <property type="match status" value="3"/>
</dbReference>
<feature type="domain" description="Cadherin" evidence="15">
    <location>
        <begin position="576"/>
        <end position="674"/>
    </location>
</feature>
<evidence type="ECO:0000313" key="16">
    <source>
        <dbReference type="Ensembl" id="ENSSANP00000069903.1"/>
    </source>
</evidence>
<keyword evidence="17" id="KW-1185">Reference proteome</keyword>
<organism evidence="16 17">
    <name type="scientific">Sinocyclocheilus anshuiensis</name>
    <dbReference type="NCBI Taxonomy" id="1608454"/>
    <lineage>
        <taxon>Eukaryota</taxon>
        <taxon>Metazoa</taxon>
        <taxon>Chordata</taxon>
        <taxon>Craniata</taxon>
        <taxon>Vertebrata</taxon>
        <taxon>Euteleostomi</taxon>
        <taxon>Actinopterygii</taxon>
        <taxon>Neopterygii</taxon>
        <taxon>Teleostei</taxon>
        <taxon>Ostariophysi</taxon>
        <taxon>Cypriniformes</taxon>
        <taxon>Cyprinidae</taxon>
        <taxon>Cyprininae</taxon>
        <taxon>Sinocyclocheilus</taxon>
    </lineage>
</organism>
<dbReference type="PANTHER" id="PTHR24028">
    <property type="entry name" value="CADHERIN-87A"/>
    <property type="match status" value="1"/>
</dbReference>
<dbReference type="GO" id="GO:0009653">
    <property type="term" value="P:anatomical structure morphogenesis"/>
    <property type="evidence" value="ECO:0007669"/>
    <property type="project" value="UniProtKB-ARBA"/>
</dbReference>
<feature type="signal peptide" evidence="14">
    <location>
        <begin position="1"/>
        <end position="30"/>
    </location>
</feature>
<evidence type="ECO:0000256" key="1">
    <source>
        <dbReference type="ARBA" id="ARBA00004251"/>
    </source>
</evidence>
<evidence type="ECO:0000256" key="10">
    <source>
        <dbReference type="ARBA" id="ARBA00023180"/>
    </source>
</evidence>
<reference evidence="16" key="1">
    <citation type="submission" date="2025-08" db="UniProtKB">
        <authorList>
            <consortium name="Ensembl"/>
        </authorList>
    </citation>
    <scope>IDENTIFICATION</scope>
</reference>
<evidence type="ECO:0000256" key="4">
    <source>
        <dbReference type="ARBA" id="ARBA00022729"/>
    </source>
</evidence>
<reference evidence="16" key="2">
    <citation type="submission" date="2025-09" db="UniProtKB">
        <authorList>
            <consortium name="Ensembl"/>
        </authorList>
    </citation>
    <scope>IDENTIFICATION</scope>
</reference>
<evidence type="ECO:0000256" key="9">
    <source>
        <dbReference type="ARBA" id="ARBA00023136"/>
    </source>
</evidence>
<dbReference type="Pfam" id="PF00028">
    <property type="entry name" value="Cadherin"/>
    <property type="match status" value="5"/>
</dbReference>
<feature type="chain" id="PRO_5025544749" description="Protocadherin gamma-C3" evidence="14">
    <location>
        <begin position="31"/>
        <end position="821"/>
    </location>
</feature>
<keyword evidence="7" id="KW-0130">Cell adhesion</keyword>
<dbReference type="InterPro" id="IPR050174">
    <property type="entry name" value="Protocadherin/Cadherin-CA"/>
</dbReference>
<dbReference type="Gene3D" id="2.60.40.60">
    <property type="entry name" value="Cadherins"/>
    <property type="match status" value="6"/>
</dbReference>
<keyword evidence="5" id="KW-0677">Repeat</keyword>
<feature type="domain" description="Cadherin" evidence="15">
    <location>
        <begin position="454"/>
        <end position="563"/>
    </location>
</feature>
<dbReference type="PROSITE" id="PS50268">
    <property type="entry name" value="CADHERIN_2"/>
    <property type="match status" value="6"/>
</dbReference>